<dbReference type="InterPro" id="IPR029063">
    <property type="entry name" value="SAM-dependent_MTases_sf"/>
</dbReference>
<keyword evidence="1" id="KW-0963">Cytoplasm</keyword>
<dbReference type="AlphaFoldDB" id="M5FRR8"/>
<dbReference type="InterPro" id="IPR019410">
    <property type="entry name" value="Methyltransf_16"/>
</dbReference>
<comment type="function">
    <text evidence="1">S-adenosyl-L-methionine-dependent protein-lysine N-methyltransferase that methylates elongation factor 1-alpha.</text>
</comment>
<organism evidence="2 3">
    <name type="scientific">Dacryopinax primogenitus (strain DJM 731)</name>
    <name type="common">Brown rot fungus</name>
    <dbReference type="NCBI Taxonomy" id="1858805"/>
    <lineage>
        <taxon>Eukaryota</taxon>
        <taxon>Fungi</taxon>
        <taxon>Dikarya</taxon>
        <taxon>Basidiomycota</taxon>
        <taxon>Agaricomycotina</taxon>
        <taxon>Dacrymycetes</taxon>
        <taxon>Dacrymycetales</taxon>
        <taxon>Dacrymycetaceae</taxon>
        <taxon>Dacryopinax</taxon>
    </lineage>
</organism>
<dbReference type="GO" id="GO:0005737">
    <property type="term" value="C:cytoplasm"/>
    <property type="evidence" value="ECO:0007669"/>
    <property type="project" value="UniProtKB-SubCell"/>
</dbReference>
<dbReference type="HAMAP" id="MF_03198">
    <property type="entry name" value="Methyltr_EFM6"/>
    <property type="match status" value="1"/>
</dbReference>
<dbReference type="OrthoDB" id="407325at2759"/>
<dbReference type="Proteomes" id="UP000030653">
    <property type="component" value="Unassembled WGS sequence"/>
</dbReference>
<dbReference type="PANTHER" id="PTHR14614:SF132">
    <property type="entry name" value="PROTEIN-LYSINE METHYLTRANSFERASE C42C1.13"/>
    <property type="match status" value="1"/>
</dbReference>
<dbReference type="SUPFAM" id="SSF53335">
    <property type="entry name" value="S-adenosyl-L-methionine-dependent methyltransferases"/>
    <property type="match status" value="1"/>
</dbReference>
<dbReference type="InterPro" id="IPR033684">
    <property type="entry name" value="EFM6"/>
</dbReference>
<dbReference type="GO" id="GO:0032259">
    <property type="term" value="P:methylation"/>
    <property type="evidence" value="ECO:0007669"/>
    <property type="project" value="UniProtKB-KW"/>
</dbReference>
<dbReference type="OMA" id="WEGYIFS"/>
<keyword evidence="1 2" id="KW-0489">Methyltransferase</keyword>
<feature type="binding site" evidence="1">
    <location>
        <position position="178"/>
    </location>
    <ligand>
        <name>S-adenosyl-L-methionine</name>
        <dbReference type="ChEBI" id="CHEBI:59789"/>
    </ligand>
</feature>
<reference evidence="2 3" key="1">
    <citation type="journal article" date="2012" name="Science">
        <title>The Paleozoic origin of enzymatic lignin decomposition reconstructed from 31 fungal genomes.</title>
        <authorList>
            <person name="Floudas D."/>
            <person name="Binder M."/>
            <person name="Riley R."/>
            <person name="Barry K."/>
            <person name="Blanchette R.A."/>
            <person name="Henrissat B."/>
            <person name="Martinez A.T."/>
            <person name="Otillar R."/>
            <person name="Spatafora J.W."/>
            <person name="Yadav J.S."/>
            <person name="Aerts A."/>
            <person name="Benoit I."/>
            <person name="Boyd A."/>
            <person name="Carlson A."/>
            <person name="Copeland A."/>
            <person name="Coutinho P.M."/>
            <person name="de Vries R.P."/>
            <person name="Ferreira P."/>
            <person name="Findley K."/>
            <person name="Foster B."/>
            <person name="Gaskell J."/>
            <person name="Glotzer D."/>
            <person name="Gorecki P."/>
            <person name="Heitman J."/>
            <person name="Hesse C."/>
            <person name="Hori C."/>
            <person name="Igarashi K."/>
            <person name="Jurgens J.A."/>
            <person name="Kallen N."/>
            <person name="Kersten P."/>
            <person name="Kohler A."/>
            <person name="Kuees U."/>
            <person name="Kumar T.K.A."/>
            <person name="Kuo A."/>
            <person name="LaButti K."/>
            <person name="Larrondo L.F."/>
            <person name="Lindquist E."/>
            <person name="Ling A."/>
            <person name="Lombard V."/>
            <person name="Lucas S."/>
            <person name="Lundell T."/>
            <person name="Martin R."/>
            <person name="McLaughlin D.J."/>
            <person name="Morgenstern I."/>
            <person name="Morin E."/>
            <person name="Murat C."/>
            <person name="Nagy L.G."/>
            <person name="Nolan M."/>
            <person name="Ohm R.A."/>
            <person name="Patyshakuliyeva A."/>
            <person name="Rokas A."/>
            <person name="Ruiz-Duenas F.J."/>
            <person name="Sabat G."/>
            <person name="Salamov A."/>
            <person name="Samejima M."/>
            <person name="Schmutz J."/>
            <person name="Slot J.C."/>
            <person name="St John F."/>
            <person name="Stenlid J."/>
            <person name="Sun H."/>
            <person name="Sun S."/>
            <person name="Syed K."/>
            <person name="Tsang A."/>
            <person name="Wiebenga A."/>
            <person name="Young D."/>
            <person name="Pisabarro A."/>
            <person name="Eastwood D.C."/>
            <person name="Martin F."/>
            <person name="Cullen D."/>
            <person name="Grigoriev I.V."/>
            <person name="Hibbett D.S."/>
        </authorList>
    </citation>
    <scope>NUCLEOTIDE SEQUENCE [LARGE SCALE GENOMIC DNA]</scope>
    <source>
        <strain evidence="2 3">DJM-731 SS1</strain>
    </source>
</reference>
<keyword evidence="1 2" id="KW-0808">Transferase</keyword>
<name>M5FRR8_DACPD</name>
<proteinExistence type="inferred from homology"/>
<comment type="subcellular location">
    <subcellularLocation>
        <location evidence="1">Cytoplasm</location>
    </subcellularLocation>
</comment>
<dbReference type="PANTHER" id="PTHR14614">
    <property type="entry name" value="HEPATOCELLULAR CARCINOMA-ASSOCIATED ANTIGEN"/>
    <property type="match status" value="1"/>
</dbReference>
<dbReference type="GO" id="GO:0016279">
    <property type="term" value="F:protein-lysine N-methyltransferase activity"/>
    <property type="evidence" value="ECO:0007669"/>
    <property type="project" value="UniProtKB-UniRule"/>
</dbReference>
<keyword evidence="1" id="KW-0949">S-adenosyl-L-methionine</keyword>
<gene>
    <name evidence="1" type="primary">EFM6</name>
    <name evidence="2" type="ORF">DACRYDRAFT_25061</name>
</gene>
<feature type="binding site" evidence="1">
    <location>
        <position position="131"/>
    </location>
    <ligand>
        <name>S-adenosyl-L-methionine</name>
        <dbReference type="ChEBI" id="CHEBI:59789"/>
    </ligand>
</feature>
<keyword evidence="3" id="KW-1185">Reference proteome</keyword>
<dbReference type="EMBL" id="JH795876">
    <property type="protein sequence ID" value="EJT97714.1"/>
    <property type="molecule type" value="Genomic_DNA"/>
</dbReference>
<dbReference type="EC" id="2.1.1.-" evidence="1"/>
<evidence type="ECO:0000313" key="2">
    <source>
        <dbReference type="EMBL" id="EJT97714.1"/>
    </source>
</evidence>
<sequence length="261" mass="29238">MAEILREEERLDELDPLRHLRDNDADAAGNTDEGISDGFIVPAQRPSIINQLQILSFPVLVPELRLSVDASPGCGGIAWPAGEVLSRYICLRETREPGWMKTRTVLELGAGTGLVGLVAAKLGAKHVVITDQTPLLPLIERNIVLNNVQNACIAAEFNWGEPLSEAIRTGAFDLILAADCVYLEPAFPLLVQSLCDLTNESPRAELLFCYKKRRKADKRFFVLLKKHFEWEEVDDDPERPVYSRDTISLLRFRRRGVKASF</sequence>
<dbReference type="HOGENOM" id="CLU_055721_2_0_1"/>
<protein>
    <recommendedName>
        <fullName evidence="1">Protein-lysine N-methyltransferase EFM6</fullName>
        <ecNumber evidence="1">2.1.1.-</ecNumber>
    </recommendedName>
    <alternativeName>
        <fullName evidence="1">Elongation factor methyltransferase 6</fullName>
    </alternativeName>
</protein>
<feature type="binding site" evidence="1">
    <location>
        <begin position="109"/>
        <end position="111"/>
    </location>
    <ligand>
        <name>S-adenosyl-L-methionine</name>
        <dbReference type="ChEBI" id="CHEBI:59789"/>
    </ligand>
</feature>
<accession>M5FRR8</accession>
<evidence type="ECO:0000313" key="3">
    <source>
        <dbReference type="Proteomes" id="UP000030653"/>
    </source>
</evidence>
<dbReference type="STRING" id="1858805.M5FRR8"/>
<feature type="binding site" evidence="1">
    <location>
        <position position="79"/>
    </location>
    <ligand>
        <name>S-adenosyl-L-methionine</name>
        <dbReference type="ChEBI" id="CHEBI:59789"/>
    </ligand>
</feature>
<comment type="similarity">
    <text evidence="1">Belongs to the class I-like SAM-binding methyltransferase superfamily. METTL21 family. EFM6 subfamily.</text>
</comment>
<dbReference type="Pfam" id="PF10294">
    <property type="entry name" value="Methyltransf_16"/>
    <property type="match status" value="1"/>
</dbReference>
<evidence type="ECO:0000256" key="1">
    <source>
        <dbReference type="HAMAP-Rule" id="MF_03198"/>
    </source>
</evidence>
<dbReference type="Gene3D" id="3.40.50.150">
    <property type="entry name" value="Vaccinia Virus protein VP39"/>
    <property type="match status" value="1"/>
</dbReference>
<feature type="binding site" evidence="1">
    <location>
        <position position="159"/>
    </location>
    <ligand>
        <name>S-adenosyl-L-methionine</name>
        <dbReference type="ChEBI" id="CHEBI:59789"/>
    </ligand>
</feature>
<dbReference type="CDD" id="cd02440">
    <property type="entry name" value="AdoMet_MTases"/>
    <property type="match status" value="1"/>
</dbReference>